<comment type="similarity">
    <text evidence="1">Belongs to the glycosyl hydrolase 25 family.</text>
</comment>
<keyword evidence="3" id="KW-1133">Transmembrane helix</keyword>
<reference evidence="5 6" key="1">
    <citation type="journal article" date="2019" name="Syst. Appl. Microbiol.">
        <title>Oenococcus sicerae sp. nov., isolated from French cider.</title>
        <authorList>
            <person name="Cousin F.J."/>
            <person name="Le Guellec R."/>
            <person name="Chagnot C."/>
            <person name="Goux D."/>
            <person name="Dalmasso M."/>
            <person name="Laplace J.M."/>
            <person name="Cretenet M."/>
        </authorList>
    </citation>
    <scope>NUCLEOTIDE SEQUENCE [LARGE SCALE GENOMIC DNA]</scope>
    <source>
        <strain evidence="5 6">UCMA 15228</strain>
    </source>
</reference>
<organism evidence="4 7">
    <name type="scientific">Oenococcus sicerae</name>
    <dbReference type="NCBI Taxonomy" id="2203724"/>
    <lineage>
        <taxon>Bacteria</taxon>
        <taxon>Bacillati</taxon>
        <taxon>Bacillota</taxon>
        <taxon>Bacilli</taxon>
        <taxon>Lactobacillales</taxon>
        <taxon>Lactobacillaceae</taxon>
        <taxon>Oenococcus</taxon>
    </lineage>
</organism>
<reference evidence="4" key="2">
    <citation type="submission" date="2019-01" db="EMBL/GenBank/DDBJ databases">
        <title>Oenococcus sicerae UCMA17102.</title>
        <authorList>
            <person name="Cousin F.J."/>
            <person name="Le Guellec R."/>
            <person name="Cretenet M."/>
        </authorList>
    </citation>
    <scope>NUCLEOTIDE SEQUENCE</scope>
    <source>
        <strain evidence="4">UCMA17102</strain>
    </source>
</reference>
<feature type="region of interest" description="Disordered" evidence="2">
    <location>
        <begin position="37"/>
        <end position="82"/>
    </location>
</feature>
<protein>
    <submittedName>
        <fullName evidence="4">1,4-beta-N-acetylmuramidase</fullName>
    </submittedName>
</protein>
<evidence type="ECO:0000313" key="5">
    <source>
        <dbReference type="EMBL" id="QAS69898.1"/>
    </source>
</evidence>
<evidence type="ECO:0000256" key="1">
    <source>
        <dbReference type="ARBA" id="ARBA00010646"/>
    </source>
</evidence>
<sequence length="292" mass="31860">MQKKKRKQQKNFLDYLFFILVALGFVWTIALWSTAKSPAQSGSAGSKPNNSRSISEKNNQTSKKKSSQNSSSKTSSSSSSSDAQLASAKQKNFALGTTLSSDQPYTDYPYLKSQGISFAYFRATTGSSSLDNLFSSSIKSAKDAGLSVGAMLVFDSSTTAYGSYLYFVQKVGKETGNLPIAIYVSDDSITDSGSITNLQGLIQDLKDYYPNNSVIVRCDKAIYDKVQSQLTSLNIKYWLIENNLDNIGSAVQFVQYNANGKIGSGIRSFRLPISAFDGSKTDLKKFSEGIEK</sequence>
<keyword evidence="3" id="KW-0472">Membrane</keyword>
<keyword evidence="6" id="KW-1185">Reference proteome</keyword>
<evidence type="ECO:0000256" key="2">
    <source>
        <dbReference type="SAM" id="MobiDB-lite"/>
    </source>
</evidence>
<name>A0AAJ1VQL2_9LACO</name>
<dbReference type="GO" id="GO:0016998">
    <property type="term" value="P:cell wall macromolecule catabolic process"/>
    <property type="evidence" value="ECO:0007669"/>
    <property type="project" value="InterPro"/>
</dbReference>
<dbReference type="InterPro" id="IPR002053">
    <property type="entry name" value="Glyco_hydro_25"/>
</dbReference>
<feature type="compositionally biased region" description="Polar residues" evidence="2">
    <location>
        <begin position="37"/>
        <end position="53"/>
    </location>
</feature>
<accession>A0AAJ1VQL2</accession>
<evidence type="ECO:0000313" key="7">
    <source>
        <dbReference type="Proteomes" id="UP001167919"/>
    </source>
</evidence>
<dbReference type="Proteomes" id="UP000286907">
    <property type="component" value="Chromosome"/>
</dbReference>
<dbReference type="GO" id="GO:0009253">
    <property type="term" value="P:peptidoglycan catabolic process"/>
    <property type="evidence" value="ECO:0007669"/>
    <property type="project" value="InterPro"/>
</dbReference>
<evidence type="ECO:0000313" key="6">
    <source>
        <dbReference type="Proteomes" id="UP000286907"/>
    </source>
</evidence>
<dbReference type="EMBL" id="SDWY01000002">
    <property type="protein sequence ID" value="MDN6900322.1"/>
    <property type="molecule type" value="Genomic_DNA"/>
</dbReference>
<evidence type="ECO:0000256" key="3">
    <source>
        <dbReference type="SAM" id="Phobius"/>
    </source>
</evidence>
<dbReference type="AlphaFoldDB" id="A0AAJ1VQL2"/>
<dbReference type="Proteomes" id="UP001167919">
    <property type="component" value="Unassembled WGS sequence"/>
</dbReference>
<proteinExistence type="inferred from homology"/>
<evidence type="ECO:0000313" key="4">
    <source>
        <dbReference type="EMBL" id="MDN6900322.1"/>
    </source>
</evidence>
<gene>
    <name evidence="5" type="ORF">DLJ48_04845</name>
    <name evidence="4" type="ORF">EVC35_04780</name>
</gene>
<feature type="compositionally biased region" description="Low complexity" evidence="2">
    <location>
        <begin position="57"/>
        <end position="81"/>
    </location>
</feature>
<dbReference type="Gene3D" id="3.20.20.80">
    <property type="entry name" value="Glycosidases"/>
    <property type="match status" value="1"/>
</dbReference>
<dbReference type="GO" id="GO:0003796">
    <property type="term" value="F:lysozyme activity"/>
    <property type="evidence" value="ECO:0007669"/>
    <property type="project" value="InterPro"/>
</dbReference>
<dbReference type="Pfam" id="PF01183">
    <property type="entry name" value="Glyco_hydro_25"/>
    <property type="match status" value="1"/>
</dbReference>
<keyword evidence="3" id="KW-0812">Transmembrane</keyword>
<feature type="transmembrane region" description="Helical" evidence="3">
    <location>
        <begin position="12"/>
        <end position="32"/>
    </location>
</feature>
<dbReference type="SUPFAM" id="SSF51445">
    <property type="entry name" value="(Trans)glycosidases"/>
    <property type="match status" value="1"/>
</dbReference>
<reference evidence="5" key="3">
    <citation type="submission" date="2020-01" db="EMBL/GenBank/DDBJ databases">
        <authorList>
            <person name="Cousin F.J."/>
            <person name="Le Guellec R."/>
            <person name="Cretenet M."/>
        </authorList>
    </citation>
    <scope>NUCLEOTIDE SEQUENCE</scope>
    <source>
        <strain evidence="5">UCMA 15228</strain>
    </source>
</reference>
<dbReference type="InterPro" id="IPR017853">
    <property type="entry name" value="GH"/>
</dbReference>
<dbReference type="EMBL" id="CP029684">
    <property type="protein sequence ID" value="QAS69898.1"/>
    <property type="molecule type" value="Genomic_DNA"/>
</dbReference>
<dbReference type="PROSITE" id="PS51904">
    <property type="entry name" value="GLYCOSYL_HYDROL_F25_2"/>
    <property type="match status" value="1"/>
</dbReference>
<dbReference type="RefSeq" id="WP_128686372.1">
    <property type="nucleotide sequence ID" value="NZ_CP029684.2"/>
</dbReference>